<dbReference type="Gene3D" id="2.40.33.20">
    <property type="entry name" value="PK beta-barrel domain-like"/>
    <property type="match status" value="1"/>
</dbReference>
<feature type="domain" description="MOSC" evidence="1">
    <location>
        <begin position="35"/>
        <end position="170"/>
    </location>
</feature>
<protein>
    <submittedName>
        <fullName evidence="2">6-N-hydroxylaminopurine resistance protein</fullName>
    </submittedName>
</protein>
<dbReference type="SUPFAM" id="SSF50800">
    <property type="entry name" value="PK beta-barrel domain-like"/>
    <property type="match status" value="1"/>
</dbReference>
<dbReference type="Pfam" id="PF03473">
    <property type="entry name" value="MOSC"/>
    <property type="match status" value="1"/>
</dbReference>
<dbReference type="GO" id="GO:0030151">
    <property type="term" value="F:molybdenum ion binding"/>
    <property type="evidence" value="ECO:0007669"/>
    <property type="project" value="InterPro"/>
</dbReference>
<reference evidence="2 3" key="1">
    <citation type="submission" date="2019-02" db="EMBL/GenBank/DDBJ databases">
        <title>Deep-cultivation of Planctomycetes and their phenomic and genomic characterization uncovers novel biology.</title>
        <authorList>
            <person name="Wiegand S."/>
            <person name="Jogler M."/>
            <person name="Boedeker C."/>
            <person name="Pinto D."/>
            <person name="Vollmers J."/>
            <person name="Rivas-Marin E."/>
            <person name="Kohn T."/>
            <person name="Peeters S.H."/>
            <person name="Heuer A."/>
            <person name="Rast P."/>
            <person name="Oberbeckmann S."/>
            <person name="Bunk B."/>
            <person name="Jeske O."/>
            <person name="Meyerdierks A."/>
            <person name="Storesund J.E."/>
            <person name="Kallscheuer N."/>
            <person name="Luecker S."/>
            <person name="Lage O.M."/>
            <person name="Pohl T."/>
            <person name="Merkel B.J."/>
            <person name="Hornburger P."/>
            <person name="Mueller R.-W."/>
            <person name="Bruemmer F."/>
            <person name="Labrenz M."/>
            <person name="Spormann A.M."/>
            <person name="Op Den Camp H."/>
            <person name="Overmann J."/>
            <person name="Amann R."/>
            <person name="Jetten M.S.M."/>
            <person name="Mascher T."/>
            <person name="Medema M.H."/>
            <person name="Devos D.P."/>
            <person name="Kaster A.-K."/>
            <person name="Ovreas L."/>
            <person name="Rohde M."/>
            <person name="Galperin M.Y."/>
            <person name="Jogler C."/>
        </authorList>
    </citation>
    <scope>NUCLEOTIDE SEQUENCE [LARGE SCALE GENOMIC DNA]</scope>
    <source>
        <strain evidence="2 3">Mal64</strain>
    </source>
</reference>
<organism evidence="2 3">
    <name type="scientific">Pseudobythopirellula maris</name>
    <dbReference type="NCBI Taxonomy" id="2527991"/>
    <lineage>
        <taxon>Bacteria</taxon>
        <taxon>Pseudomonadati</taxon>
        <taxon>Planctomycetota</taxon>
        <taxon>Planctomycetia</taxon>
        <taxon>Pirellulales</taxon>
        <taxon>Lacipirellulaceae</taxon>
        <taxon>Pseudobythopirellula</taxon>
    </lineage>
</organism>
<dbReference type="PANTHER" id="PTHR30212">
    <property type="entry name" value="PROTEIN YIIM"/>
    <property type="match status" value="1"/>
</dbReference>
<evidence type="ECO:0000259" key="1">
    <source>
        <dbReference type="PROSITE" id="PS51340"/>
    </source>
</evidence>
<keyword evidence="3" id="KW-1185">Reference proteome</keyword>
<dbReference type="EMBL" id="SJPQ01000001">
    <property type="protein sequence ID" value="TWT91149.1"/>
    <property type="molecule type" value="Genomic_DNA"/>
</dbReference>
<dbReference type="RefSeq" id="WP_146398627.1">
    <property type="nucleotide sequence ID" value="NZ_SJPQ01000001.1"/>
</dbReference>
<sequence>MTILGRVESIQVGRPRRYDDGDHSAKPWTSAIDKAPVAGSVMVGPTSLAGDEQADLEHHGGPDKSVLGYAAAHYDDWQTEFPDAPFAPGGFGENLTFSGFAEADCCVGDTVQIGDCRLQVSQPRQPCWKLSRRWGLAKLAVRVQQTGRTGWYYRVAREGLIEAGQEVRLVERPFPEFTVAWASAVMYAKPRSASDDLRLAGCPLLSASWKETLTQRATKKIEADPALRLEGK</sequence>
<dbReference type="OrthoDB" id="9786134at2"/>
<dbReference type="GO" id="GO:0003824">
    <property type="term" value="F:catalytic activity"/>
    <property type="evidence" value="ECO:0007669"/>
    <property type="project" value="InterPro"/>
</dbReference>
<gene>
    <name evidence="2" type="ORF">Mal64_15480</name>
</gene>
<dbReference type="InterPro" id="IPR052353">
    <property type="entry name" value="Benzoxazolinone_Detox_Enz"/>
</dbReference>
<proteinExistence type="predicted"/>
<dbReference type="InterPro" id="IPR011037">
    <property type="entry name" value="Pyrv_Knase-like_insert_dom_sf"/>
</dbReference>
<name>A0A5C5ZUR1_9BACT</name>
<comment type="caution">
    <text evidence="2">The sequence shown here is derived from an EMBL/GenBank/DDBJ whole genome shotgun (WGS) entry which is preliminary data.</text>
</comment>
<dbReference type="GO" id="GO:0030170">
    <property type="term" value="F:pyridoxal phosphate binding"/>
    <property type="evidence" value="ECO:0007669"/>
    <property type="project" value="InterPro"/>
</dbReference>
<dbReference type="PANTHER" id="PTHR30212:SF2">
    <property type="entry name" value="PROTEIN YIIM"/>
    <property type="match status" value="1"/>
</dbReference>
<dbReference type="Proteomes" id="UP000315440">
    <property type="component" value="Unassembled WGS sequence"/>
</dbReference>
<dbReference type="InterPro" id="IPR005302">
    <property type="entry name" value="MoCF_Sase_C"/>
</dbReference>
<dbReference type="AlphaFoldDB" id="A0A5C5ZUR1"/>
<evidence type="ECO:0000313" key="3">
    <source>
        <dbReference type="Proteomes" id="UP000315440"/>
    </source>
</evidence>
<evidence type="ECO:0000313" key="2">
    <source>
        <dbReference type="EMBL" id="TWT91149.1"/>
    </source>
</evidence>
<dbReference type="PROSITE" id="PS51340">
    <property type="entry name" value="MOSC"/>
    <property type="match status" value="1"/>
</dbReference>
<accession>A0A5C5ZUR1</accession>